<organism evidence="3 4">
    <name type="scientific">Paramecium sonneborni</name>
    <dbReference type="NCBI Taxonomy" id="65129"/>
    <lineage>
        <taxon>Eukaryota</taxon>
        <taxon>Sar</taxon>
        <taxon>Alveolata</taxon>
        <taxon>Ciliophora</taxon>
        <taxon>Intramacronucleata</taxon>
        <taxon>Oligohymenophorea</taxon>
        <taxon>Peniculida</taxon>
        <taxon>Parameciidae</taxon>
        <taxon>Paramecium</taxon>
    </lineage>
</organism>
<dbReference type="AlphaFoldDB" id="A0A8S1PE36"/>
<evidence type="ECO:0008006" key="5">
    <source>
        <dbReference type="Google" id="ProtNLM"/>
    </source>
</evidence>
<evidence type="ECO:0000256" key="1">
    <source>
        <dbReference type="SAM" id="MobiDB-lite"/>
    </source>
</evidence>
<feature type="compositionally biased region" description="Acidic residues" evidence="1">
    <location>
        <begin position="1"/>
        <end position="10"/>
    </location>
</feature>
<evidence type="ECO:0000256" key="2">
    <source>
        <dbReference type="SAM" id="Phobius"/>
    </source>
</evidence>
<feature type="transmembrane region" description="Helical" evidence="2">
    <location>
        <begin position="109"/>
        <end position="126"/>
    </location>
</feature>
<keyword evidence="2" id="KW-0472">Membrane</keyword>
<protein>
    <recommendedName>
        <fullName evidence="5">Transmembrane protein</fullName>
    </recommendedName>
</protein>
<gene>
    <name evidence="3" type="ORF">PSON_ATCC_30995.1.T0750257</name>
</gene>
<feature type="transmembrane region" description="Helical" evidence="2">
    <location>
        <begin position="138"/>
        <end position="161"/>
    </location>
</feature>
<dbReference type="EMBL" id="CAJJDN010000075">
    <property type="protein sequence ID" value="CAD8101406.1"/>
    <property type="molecule type" value="Genomic_DNA"/>
</dbReference>
<keyword evidence="2" id="KW-0812">Transmembrane</keyword>
<feature type="transmembrane region" description="Helical" evidence="2">
    <location>
        <begin position="68"/>
        <end position="88"/>
    </location>
</feature>
<proteinExistence type="predicted"/>
<comment type="caution">
    <text evidence="3">The sequence shown here is derived from an EMBL/GenBank/DDBJ whole genome shotgun (WGS) entry which is preliminary data.</text>
</comment>
<evidence type="ECO:0000313" key="3">
    <source>
        <dbReference type="EMBL" id="CAD8101406.1"/>
    </source>
</evidence>
<evidence type="ECO:0000313" key="4">
    <source>
        <dbReference type="Proteomes" id="UP000692954"/>
    </source>
</evidence>
<reference evidence="3" key="1">
    <citation type="submission" date="2021-01" db="EMBL/GenBank/DDBJ databases">
        <authorList>
            <consortium name="Genoscope - CEA"/>
            <person name="William W."/>
        </authorList>
    </citation>
    <scope>NUCLEOTIDE SEQUENCE</scope>
</reference>
<dbReference type="Proteomes" id="UP000692954">
    <property type="component" value="Unassembled WGS sequence"/>
</dbReference>
<name>A0A8S1PE36_9CILI</name>
<keyword evidence="2" id="KW-1133">Transmembrane helix</keyword>
<feature type="region of interest" description="Disordered" evidence="1">
    <location>
        <begin position="1"/>
        <end position="24"/>
    </location>
</feature>
<dbReference type="OrthoDB" id="286155at2759"/>
<feature type="transmembrane region" description="Helical" evidence="2">
    <location>
        <begin position="34"/>
        <end position="56"/>
    </location>
</feature>
<keyword evidence="4" id="KW-1185">Reference proteome</keyword>
<sequence length="170" mass="20180">MNQQQEEAEIFEIPTSKQNTEQTKRNSDQIVRSLSSTIFAIIYNLGWGLLFLIFRHYNDQSCDNIDTWSLYTEILLFLMAGYKLIIELPIQYKTNGSWKIKLFDIVDQVELFLNIVILIGLTYAYLQHEECLNLRMFILSYLIITYFIIFIWVLTMIFLFCNKDEISRSS</sequence>
<accession>A0A8S1PE36</accession>